<evidence type="ECO:0000313" key="1">
    <source>
        <dbReference type="EMBL" id="KRN02174.1"/>
    </source>
</evidence>
<comment type="caution">
    <text evidence="1">The sequence shown here is derived from an EMBL/GenBank/DDBJ whole genome shotgun (WGS) entry which is preliminary data.</text>
</comment>
<dbReference type="RefSeq" id="WP_061776563.1">
    <property type="nucleotide sequence ID" value="NZ_AYZH01000010.1"/>
</dbReference>
<organism evidence="1 2">
    <name type="scientific">Levilactobacillus senmaizukei DSM 21775 = NBRC 103853</name>
    <dbReference type="NCBI Taxonomy" id="1423803"/>
    <lineage>
        <taxon>Bacteria</taxon>
        <taxon>Bacillati</taxon>
        <taxon>Bacillota</taxon>
        <taxon>Bacilli</taxon>
        <taxon>Lactobacillales</taxon>
        <taxon>Lactobacillaceae</taxon>
        <taxon>Levilactobacillus</taxon>
    </lineage>
</organism>
<accession>A0A0R2DDZ1</accession>
<evidence type="ECO:0000313" key="2">
    <source>
        <dbReference type="Proteomes" id="UP000051589"/>
    </source>
</evidence>
<keyword evidence="2" id="KW-1185">Reference proteome</keyword>
<dbReference type="OrthoDB" id="2296310at2"/>
<dbReference type="STRING" id="1423803.FD13_GL000314"/>
<dbReference type="Proteomes" id="UP000051589">
    <property type="component" value="Unassembled WGS sequence"/>
</dbReference>
<dbReference type="PATRIC" id="fig|1423803.3.peg.309"/>
<proteinExistence type="predicted"/>
<dbReference type="EMBL" id="AYZH01000010">
    <property type="protein sequence ID" value="KRN02174.1"/>
    <property type="molecule type" value="Genomic_DNA"/>
</dbReference>
<dbReference type="AlphaFoldDB" id="A0A0R2DDZ1"/>
<reference evidence="1 2" key="1">
    <citation type="journal article" date="2015" name="Genome Announc.">
        <title>Expanding the biotechnology potential of lactobacilli through comparative genomics of 213 strains and associated genera.</title>
        <authorList>
            <person name="Sun Z."/>
            <person name="Harris H.M."/>
            <person name="McCann A."/>
            <person name="Guo C."/>
            <person name="Argimon S."/>
            <person name="Zhang W."/>
            <person name="Yang X."/>
            <person name="Jeffery I.B."/>
            <person name="Cooney J.C."/>
            <person name="Kagawa T.F."/>
            <person name="Liu W."/>
            <person name="Song Y."/>
            <person name="Salvetti E."/>
            <person name="Wrobel A."/>
            <person name="Rasinkangas P."/>
            <person name="Parkhill J."/>
            <person name="Rea M.C."/>
            <person name="O'Sullivan O."/>
            <person name="Ritari J."/>
            <person name="Douillard F.P."/>
            <person name="Paul Ross R."/>
            <person name="Yang R."/>
            <person name="Briner A.E."/>
            <person name="Felis G.E."/>
            <person name="de Vos W.M."/>
            <person name="Barrangou R."/>
            <person name="Klaenhammer T.R."/>
            <person name="Caufield P.W."/>
            <person name="Cui Y."/>
            <person name="Zhang H."/>
            <person name="O'Toole P.W."/>
        </authorList>
    </citation>
    <scope>NUCLEOTIDE SEQUENCE [LARGE SCALE GENOMIC DNA]</scope>
    <source>
        <strain evidence="1 2">DSM 21775</strain>
    </source>
</reference>
<gene>
    <name evidence="1" type="ORF">FD13_GL000314</name>
</gene>
<protein>
    <submittedName>
        <fullName evidence="1">Uncharacterized protein</fullName>
    </submittedName>
</protein>
<sequence>MTKKYGTSPDILIDDENATMIAGMVDDPTAVVDTDGNKYLLAGTPLTASKDFELSDDGSVVLVPTTDATAVQGILRQDYNILEGAIPASIITSGTINRHRMNSDTQKTYTEEFKNSLKAVLPKLSVIDRN</sequence>
<name>A0A0R2DDZ1_9LACO</name>